<accession>A0A0G4IFX0</accession>
<reference evidence="2" key="1">
    <citation type="submission" date="2014-11" db="EMBL/GenBank/DDBJ databases">
        <authorList>
            <person name="Otto D Thomas"/>
            <person name="Naeem Raeece"/>
        </authorList>
    </citation>
    <scope>NUCLEOTIDE SEQUENCE</scope>
</reference>
<name>A0A0G4IFX0_9ALVE</name>
<feature type="compositionally biased region" description="Low complexity" evidence="1">
    <location>
        <begin position="1"/>
        <end position="13"/>
    </location>
</feature>
<proteinExistence type="predicted"/>
<sequence>MSASSSSSSSSSREVQREREASAEMPILHLPPQLRQRLLFVQEPLAFFEGASPWDPLMIAAKQWMHRKIEEETEQAKKKDGGVLSDLEEAWRKAHTERNEALPSIKTLVELFLCTHGRVPPDFGRRYLTLLEGKADIPALPDQRAARILTAVVVRRRALQKIRSELILDRERLMESAEQSVRFEALIRELRKRWKVTRRSFRENAVSVHLLGIPPDEFLWGLEGGCPHHSWPPPVGGSSAFNPLAVELRLAPAGGGVEGSRCDKTEIRFLESVASLVQRRYRLRVRIRPLKVGGAGGGGVSLQKGRKEDGGKDEKQKKDESRRGKGNHTLVEKIEVKLQEAQRILLDRAAYVVVVGQADSLLRANRKSIDDLVVQEDMKFPPLLPGIRQPEGKRGWDQRGFMTHAGRDPKVVASKKKAFPVVTPSSSLSFESKDGLGGLHCIVGVCPGRVSSKEPSMGVCVETADASSLLLSLFARGGARFAIESPDAVSDSLQDSQIRLGVAGEFKSSQGKSGKERGDTGGLHRISVEIAFEPTVVSNSTRESEEGPRGWEWGEAAEEIWELECAALLNLRARFLEAWRFAAYDAPQQVGEAHPKLWQQAIRQGQREGMALGGQLGVGAVGGLGGRGGVIFESIPGRRLLTDFLGWLGSVILSE</sequence>
<protein>
    <submittedName>
        <fullName evidence="2">Uncharacterized protein</fullName>
    </submittedName>
</protein>
<feature type="compositionally biased region" description="Basic and acidic residues" evidence="1">
    <location>
        <begin position="305"/>
        <end position="323"/>
    </location>
</feature>
<evidence type="ECO:0000313" key="2">
    <source>
        <dbReference type="EMBL" id="CEM56060.1"/>
    </source>
</evidence>
<evidence type="ECO:0000256" key="1">
    <source>
        <dbReference type="SAM" id="MobiDB-lite"/>
    </source>
</evidence>
<organism evidence="2">
    <name type="scientific">Chromera velia CCMP2878</name>
    <dbReference type="NCBI Taxonomy" id="1169474"/>
    <lineage>
        <taxon>Eukaryota</taxon>
        <taxon>Sar</taxon>
        <taxon>Alveolata</taxon>
        <taxon>Colpodellida</taxon>
        <taxon>Chromeraceae</taxon>
        <taxon>Chromera</taxon>
    </lineage>
</organism>
<dbReference type="EMBL" id="CDMZ01005937">
    <property type="protein sequence ID" value="CEM56060.1"/>
    <property type="molecule type" value="Genomic_DNA"/>
</dbReference>
<feature type="region of interest" description="Disordered" evidence="1">
    <location>
        <begin position="294"/>
        <end position="328"/>
    </location>
</feature>
<dbReference type="VEuPathDB" id="CryptoDB:Cvel_14054"/>
<feature type="region of interest" description="Disordered" evidence="1">
    <location>
        <begin position="1"/>
        <end position="27"/>
    </location>
</feature>
<dbReference type="AlphaFoldDB" id="A0A0G4IFX0"/>
<gene>
    <name evidence="2" type="ORF">Cvel_14054</name>
</gene>